<name>A0AAW4G738_GORRU</name>
<feature type="signal peptide" evidence="1">
    <location>
        <begin position="1"/>
        <end position="21"/>
    </location>
</feature>
<feature type="chain" id="PRO_5043778164" evidence="1">
    <location>
        <begin position="22"/>
        <end position="323"/>
    </location>
</feature>
<protein>
    <submittedName>
        <fullName evidence="2">Uncharacterized protein</fullName>
    </submittedName>
</protein>
<proteinExistence type="predicted"/>
<sequence length="323" mass="35722">MKAVALLLLCAVVLASTASFAWPRPNKDRKPAARPSRRRSPILALNEELRAARAQRNEACEALRAEVLESIALVDQIPEGRAAGHVVLALDVWSGRDFTLRNRAVGLGWLPFVDPPEHEETDETRVARLDRVYDLNKTERAEVEGMRDDLVGRFAYVAGLIAARIHAYPAWRLDFFDEHNVRIDLAAQVLAIAASAALLRDQRELLGEPPAGHLAKDDDVVGVYVEKARVLDSRAGGLLRRVQAFAEYREVVDGVQKREDKRAWFDRVGAIDELEHAVDDVVNSSETDHLRGVAGNSAVLATLYLETLEPLTASLTVSESQQS</sequence>
<accession>A0AAW4G738</accession>
<dbReference type="AlphaFoldDB" id="A0AAW4G738"/>
<evidence type="ECO:0000313" key="2">
    <source>
        <dbReference type="EMBL" id="MBM7278994.1"/>
    </source>
</evidence>
<evidence type="ECO:0000256" key="1">
    <source>
        <dbReference type="SAM" id="SignalP"/>
    </source>
</evidence>
<dbReference type="RefSeq" id="WP_204718263.1">
    <property type="nucleotide sequence ID" value="NZ_JAFFGU010000006.1"/>
</dbReference>
<reference evidence="2" key="1">
    <citation type="submission" date="2021-02" db="EMBL/GenBank/DDBJ databases">
        <title>Taxonomy, biology and ecology of Rhodococcus bacteria occurring in California pistachio and other woody hosts as revealed by genome sequence analyses.</title>
        <authorList>
            <person name="Riely B."/>
            <person name="Gai Y."/>
        </authorList>
    </citation>
    <scope>NUCLEOTIDE SEQUENCE</scope>
    <source>
        <strain evidence="2">BP-295</strain>
    </source>
</reference>
<gene>
    <name evidence="2" type="ORF">JTZ10_14650</name>
</gene>
<dbReference type="Proteomes" id="UP001195196">
    <property type="component" value="Unassembled WGS sequence"/>
</dbReference>
<comment type="caution">
    <text evidence="2">The sequence shown here is derived from an EMBL/GenBank/DDBJ whole genome shotgun (WGS) entry which is preliminary data.</text>
</comment>
<organism evidence="2 3">
    <name type="scientific">Gordonia rubripertincta</name>
    <name type="common">Rhodococcus corallinus</name>
    <dbReference type="NCBI Taxonomy" id="36822"/>
    <lineage>
        <taxon>Bacteria</taxon>
        <taxon>Bacillati</taxon>
        <taxon>Actinomycetota</taxon>
        <taxon>Actinomycetes</taxon>
        <taxon>Mycobacteriales</taxon>
        <taxon>Gordoniaceae</taxon>
        <taxon>Gordonia</taxon>
    </lineage>
</organism>
<keyword evidence="1" id="KW-0732">Signal</keyword>
<evidence type="ECO:0000313" key="3">
    <source>
        <dbReference type="Proteomes" id="UP001195196"/>
    </source>
</evidence>
<dbReference type="EMBL" id="JAFFGU010000006">
    <property type="protein sequence ID" value="MBM7278994.1"/>
    <property type="molecule type" value="Genomic_DNA"/>
</dbReference>